<accession>A0ABD6F499</accession>
<dbReference type="AlphaFoldDB" id="A0ABD6F499"/>
<evidence type="ECO:0000313" key="3">
    <source>
        <dbReference type="Proteomes" id="UP001608902"/>
    </source>
</evidence>
<evidence type="ECO:0000259" key="1">
    <source>
        <dbReference type="Pfam" id="PF17835"/>
    </source>
</evidence>
<dbReference type="Gene3D" id="1.20.120.1190">
    <property type="match status" value="1"/>
</dbReference>
<proteinExistence type="predicted"/>
<name>A0ABD6F499_9BILA</name>
<gene>
    <name evidence="2" type="ORF">AB6A40_011084</name>
</gene>
<dbReference type="EMBL" id="JBGFUD010017038">
    <property type="protein sequence ID" value="MFH4984375.1"/>
    <property type="molecule type" value="Genomic_DNA"/>
</dbReference>
<keyword evidence="3" id="KW-1185">Reference proteome</keyword>
<protein>
    <recommendedName>
        <fullName evidence="1">NOG1 N-terminal helical domain-containing protein</fullName>
    </recommendedName>
</protein>
<dbReference type="InterPro" id="IPR041623">
    <property type="entry name" value="NOG1_N"/>
</dbReference>
<reference evidence="2 3" key="1">
    <citation type="submission" date="2024-08" db="EMBL/GenBank/DDBJ databases">
        <title>Gnathostoma spinigerum genome.</title>
        <authorList>
            <person name="Gonzalez-Bertolin B."/>
            <person name="Monzon S."/>
            <person name="Zaballos A."/>
            <person name="Jimenez P."/>
            <person name="Dekumyoy P."/>
            <person name="Varona S."/>
            <person name="Cuesta I."/>
            <person name="Sumanam S."/>
            <person name="Adisakwattana P."/>
            <person name="Gasser R.B."/>
            <person name="Hernandez-Gonzalez A."/>
            <person name="Young N.D."/>
            <person name="Perteguer M.J."/>
        </authorList>
    </citation>
    <scope>NUCLEOTIDE SEQUENCE [LARGE SCALE GENOMIC DNA]</scope>
    <source>
        <strain evidence="2">AL3</strain>
        <tissue evidence="2">Liver</tissue>
    </source>
</reference>
<sequence length="85" mass="9815">MSSVYNFKRITVVPSAADLKEVVLSKTQRKTPTVIHRQFAIGRIRAFYSRKIKFLQQTLHDKLTDIINEFPKVEVSVYIAVFTSV</sequence>
<organism evidence="2 3">
    <name type="scientific">Gnathostoma spinigerum</name>
    <dbReference type="NCBI Taxonomy" id="75299"/>
    <lineage>
        <taxon>Eukaryota</taxon>
        <taxon>Metazoa</taxon>
        <taxon>Ecdysozoa</taxon>
        <taxon>Nematoda</taxon>
        <taxon>Chromadorea</taxon>
        <taxon>Rhabditida</taxon>
        <taxon>Spirurina</taxon>
        <taxon>Gnathostomatomorpha</taxon>
        <taxon>Gnathostomatoidea</taxon>
        <taxon>Gnathostomatidae</taxon>
        <taxon>Gnathostoma</taxon>
    </lineage>
</organism>
<feature type="domain" description="NOG1 N-terminal helical" evidence="1">
    <location>
        <begin position="7"/>
        <end position="74"/>
    </location>
</feature>
<dbReference type="Pfam" id="PF17835">
    <property type="entry name" value="NOG1_N"/>
    <property type="match status" value="1"/>
</dbReference>
<comment type="caution">
    <text evidence="2">The sequence shown here is derived from an EMBL/GenBank/DDBJ whole genome shotgun (WGS) entry which is preliminary data.</text>
</comment>
<evidence type="ECO:0000313" key="2">
    <source>
        <dbReference type="EMBL" id="MFH4984375.1"/>
    </source>
</evidence>
<dbReference type="Proteomes" id="UP001608902">
    <property type="component" value="Unassembled WGS sequence"/>
</dbReference>
<dbReference type="PANTHER" id="PTHR45759">
    <property type="entry name" value="NUCLEOLAR GTP-BINDING PROTEIN 1"/>
    <property type="match status" value="1"/>
</dbReference>